<dbReference type="PANTHER" id="PTHR21183:SF18">
    <property type="entry name" value="LARGE RIBOSOMAL SUBUNIT PROTEIN UL29M"/>
    <property type="match status" value="1"/>
</dbReference>
<evidence type="ECO:0000256" key="5">
    <source>
        <dbReference type="ARBA" id="ARBA00023274"/>
    </source>
</evidence>
<evidence type="ECO:0000256" key="6">
    <source>
        <dbReference type="ARBA" id="ARBA00035289"/>
    </source>
</evidence>
<evidence type="ECO:0000313" key="10">
    <source>
        <dbReference type="Proteomes" id="UP001377567"/>
    </source>
</evidence>
<dbReference type="Pfam" id="PF06984">
    <property type="entry name" value="MRP-L47"/>
    <property type="match status" value="1"/>
</dbReference>
<keyword evidence="4" id="KW-0496">Mitochondrion</keyword>
<dbReference type="PANTHER" id="PTHR21183">
    <property type="entry name" value="RIBOSOMAL PROTEIN L47, MITOCHONDRIAL-RELATED"/>
    <property type="match status" value="1"/>
</dbReference>
<comment type="caution">
    <text evidence="9">The sequence shown here is derived from an EMBL/GenBank/DDBJ whole genome shotgun (WGS) entry which is preliminary data.</text>
</comment>
<evidence type="ECO:0000256" key="4">
    <source>
        <dbReference type="ARBA" id="ARBA00023128"/>
    </source>
</evidence>
<dbReference type="InterPro" id="IPR038340">
    <property type="entry name" value="MRP-L47_sf"/>
</dbReference>
<evidence type="ECO:0000256" key="3">
    <source>
        <dbReference type="ARBA" id="ARBA00022980"/>
    </source>
</evidence>
<comment type="similarity">
    <text evidence="2">Belongs to the universal ribosomal protein uL29 family.</text>
</comment>
<dbReference type="Proteomes" id="UP001377567">
    <property type="component" value="Unassembled WGS sequence"/>
</dbReference>
<dbReference type="InterPro" id="IPR010729">
    <property type="entry name" value="Ribosomal_uL29_mit"/>
</dbReference>
<name>A0AAV5S0T8_MAUHU</name>
<evidence type="ECO:0000256" key="7">
    <source>
        <dbReference type="ARBA" id="ARBA00035399"/>
    </source>
</evidence>
<dbReference type="EMBL" id="BTGD01000008">
    <property type="protein sequence ID" value="GMM56557.1"/>
    <property type="molecule type" value="Genomic_DNA"/>
</dbReference>
<accession>A0AAV5S0T8</accession>
<evidence type="ECO:0000256" key="8">
    <source>
        <dbReference type="SAM" id="MobiDB-lite"/>
    </source>
</evidence>
<dbReference type="GO" id="GO:0032543">
    <property type="term" value="P:mitochondrial translation"/>
    <property type="evidence" value="ECO:0007669"/>
    <property type="project" value="TreeGrafter"/>
</dbReference>
<evidence type="ECO:0000313" key="9">
    <source>
        <dbReference type="EMBL" id="GMM56557.1"/>
    </source>
</evidence>
<reference evidence="9 10" key="1">
    <citation type="journal article" date="2023" name="Elife">
        <title>Identification of key yeast species and microbe-microbe interactions impacting larval growth of Drosophila in the wild.</title>
        <authorList>
            <person name="Mure A."/>
            <person name="Sugiura Y."/>
            <person name="Maeda R."/>
            <person name="Honda K."/>
            <person name="Sakurai N."/>
            <person name="Takahashi Y."/>
            <person name="Watada M."/>
            <person name="Katoh T."/>
            <person name="Gotoh A."/>
            <person name="Gotoh Y."/>
            <person name="Taniguchi I."/>
            <person name="Nakamura K."/>
            <person name="Hayashi T."/>
            <person name="Katayama T."/>
            <person name="Uemura T."/>
            <person name="Hattori Y."/>
        </authorList>
    </citation>
    <scope>NUCLEOTIDE SEQUENCE [LARGE SCALE GENOMIC DNA]</scope>
    <source>
        <strain evidence="9 10">KH-74</strain>
    </source>
</reference>
<feature type="region of interest" description="Disordered" evidence="8">
    <location>
        <begin position="19"/>
        <end position="42"/>
    </location>
</feature>
<dbReference type="Gene3D" id="6.10.330.20">
    <property type="match status" value="1"/>
</dbReference>
<evidence type="ECO:0000256" key="1">
    <source>
        <dbReference type="ARBA" id="ARBA00004173"/>
    </source>
</evidence>
<organism evidence="9 10">
    <name type="scientific">Maudiozyma humilis</name>
    <name type="common">Sour dough yeast</name>
    <name type="synonym">Kazachstania humilis</name>
    <dbReference type="NCBI Taxonomy" id="51915"/>
    <lineage>
        <taxon>Eukaryota</taxon>
        <taxon>Fungi</taxon>
        <taxon>Dikarya</taxon>
        <taxon>Ascomycota</taxon>
        <taxon>Saccharomycotina</taxon>
        <taxon>Saccharomycetes</taxon>
        <taxon>Saccharomycetales</taxon>
        <taxon>Saccharomycetaceae</taxon>
        <taxon>Maudiozyma</taxon>
    </lineage>
</organism>
<keyword evidence="3" id="KW-0689">Ribosomal protein</keyword>
<dbReference type="GO" id="GO:0005762">
    <property type="term" value="C:mitochondrial large ribosomal subunit"/>
    <property type="evidence" value="ECO:0007669"/>
    <property type="project" value="TreeGrafter"/>
</dbReference>
<dbReference type="AlphaFoldDB" id="A0AAV5S0T8"/>
<proteinExistence type="inferred from homology"/>
<sequence>MQRFNRAFSTSGVQLARTKFTVPKPPPPKRENVRLPTQTTHHSNKLRITAPIPPTVANIKCPEDHPLWKFFSDKKFLRSEEDLDLNARAWSVPELRRKSFNDLHSLWYSCLRERNVLARETHLLEVSMGADAGPYMDLAETVRTTMWRIRHVLSERDTAFTKAQKASANRLDKYCADFAETFTSNETYPLENAETWEVLKRFQYAVFGISEVIEDNTIDRPFVDGLKSVANLKLRKFDDAAAKELGEITDAGEAFVLFTAENNAEAFAESLEVVKELRASGKSVSRYDELETVSGYIDQLIHANVEEQPAA</sequence>
<protein>
    <recommendedName>
        <fullName evidence="6">Large ribosomal subunit protein uL29m</fullName>
    </recommendedName>
    <alternativeName>
        <fullName evidence="7">54S ribosomal protein L4, mitochondrial</fullName>
    </alternativeName>
</protein>
<dbReference type="Gene3D" id="6.10.140.1190">
    <property type="match status" value="1"/>
</dbReference>
<gene>
    <name evidence="9" type="ORF">DAKH74_031730</name>
</gene>
<evidence type="ECO:0000256" key="2">
    <source>
        <dbReference type="ARBA" id="ARBA00009254"/>
    </source>
</evidence>
<keyword evidence="5" id="KW-0687">Ribonucleoprotein</keyword>
<dbReference type="GO" id="GO:0003735">
    <property type="term" value="F:structural constituent of ribosome"/>
    <property type="evidence" value="ECO:0007669"/>
    <property type="project" value="InterPro"/>
</dbReference>
<keyword evidence="10" id="KW-1185">Reference proteome</keyword>
<comment type="subcellular location">
    <subcellularLocation>
        <location evidence="1">Mitochondrion</location>
    </subcellularLocation>
</comment>